<keyword evidence="2" id="KW-1185">Reference proteome</keyword>
<evidence type="ECO:0000256" key="1">
    <source>
        <dbReference type="SAM" id="MobiDB-lite"/>
    </source>
</evidence>
<feature type="compositionally biased region" description="Acidic residues" evidence="1">
    <location>
        <begin position="45"/>
        <end position="54"/>
    </location>
</feature>
<dbReference type="AlphaFoldDB" id="A0A915PRW6"/>
<name>A0A915PRW6_9BILA</name>
<sequence length="108" mass="11938">MQKEASTATEDKQENRIKELGRTKRANGCREWDGVENSTGLWNSETEECEDEDGLDRRQDSTVCRTGGQSVFGQTDTEPARSPSHRSVSVVPKAVLLSPPTVTQWAVS</sequence>
<proteinExistence type="predicted"/>
<dbReference type="Proteomes" id="UP000887581">
    <property type="component" value="Unplaced"/>
</dbReference>
<evidence type="ECO:0000313" key="2">
    <source>
        <dbReference type="Proteomes" id="UP000887581"/>
    </source>
</evidence>
<dbReference type="WBParaSite" id="sdigi.contig211.g6168.t1">
    <property type="protein sequence ID" value="sdigi.contig211.g6168.t1"/>
    <property type="gene ID" value="sdigi.contig211.g6168"/>
</dbReference>
<feature type="compositionally biased region" description="Polar residues" evidence="1">
    <location>
        <begin position="61"/>
        <end position="77"/>
    </location>
</feature>
<reference evidence="3" key="1">
    <citation type="submission" date="2022-11" db="UniProtKB">
        <authorList>
            <consortium name="WormBaseParasite"/>
        </authorList>
    </citation>
    <scope>IDENTIFICATION</scope>
</reference>
<organism evidence="2 3">
    <name type="scientific">Setaria digitata</name>
    <dbReference type="NCBI Taxonomy" id="48799"/>
    <lineage>
        <taxon>Eukaryota</taxon>
        <taxon>Metazoa</taxon>
        <taxon>Ecdysozoa</taxon>
        <taxon>Nematoda</taxon>
        <taxon>Chromadorea</taxon>
        <taxon>Rhabditida</taxon>
        <taxon>Spirurina</taxon>
        <taxon>Spiruromorpha</taxon>
        <taxon>Filarioidea</taxon>
        <taxon>Setariidae</taxon>
        <taxon>Setaria</taxon>
    </lineage>
</organism>
<evidence type="ECO:0000313" key="3">
    <source>
        <dbReference type="WBParaSite" id="sdigi.contig211.g6168.t1"/>
    </source>
</evidence>
<accession>A0A915PRW6</accession>
<feature type="compositionally biased region" description="Basic and acidic residues" evidence="1">
    <location>
        <begin position="1"/>
        <end position="33"/>
    </location>
</feature>
<feature type="region of interest" description="Disordered" evidence="1">
    <location>
        <begin position="1"/>
        <end position="89"/>
    </location>
</feature>
<protein>
    <submittedName>
        <fullName evidence="3">Uncharacterized protein</fullName>
    </submittedName>
</protein>